<gene>
    <name evidence="2" type="ORF">BpHYR1_041493</name>
</gene>
<dbReference type="EMBL" id="REGN01001931">
    <property type="protein sequence ID" value="RNA31528.1"/>
    <property type="molecule type" value="Genomic_DNA"/>
</dbReference>
<evidence type="ECO:0000256" key="1">
    <source>
        <dbReference type="SAM" id="SignalP"/>
    </source>
</evidence>
<feature type="chain" id="PRO_5018177379" evidence="1">
    <location>
        <begin position="21"/>
        <end position="68"/>
    </location>
</feature>
<proteinExistence type="predicted"/>
<keyword evidence="3" id="KW-1185">Reference proteome</keyword>
<accession>A0A3M7S7E8</accession>
<dbReference type="AlphaFoldDB" id="A0A3M7S7E8"/>
<dbReference type="Proteomes" id="UP000276133">
    <property type="component" value="Unassembled WGS sequence"/>
</dbReference>
<reference evidence="2 3" key="1">
    <citation type="journal article" date="2018" name="Sci. Rep.">
        <title>Genomic signatures of local adaptation to the degree of environmental predictability in rotifers.</title>
        <authorList>
            <person name="Franch-Gras L."/>
            <person name="Hahn C."/>
            <person name="Garcia-Roger E.M."/>
            <person name="Carmona M.J."/>
            <person name="Serra M."/>
            <person name="Gomez A."/>
        </authorList>
    </citation>
    <scope>NUCLEOTIDE SEQUENCE [LARGE SCALE GENOMIC DNA]</scope>
    <source>
        <strain evidence="2">HYR1</strain>
    </source>
</reference>
<feature type="signal peptide" evidence="1">
    <location>
        <begin position="1"/>
        <end position="20"/>
    </location>
</feature>
<protein>
    <submittedName>
        <fullName evidence="2">Uncharacterized protein</fullName>
    </submittedName>
</protein>
<name>A0A3M7S7E8_BRAPC</name>
<organism evidence="2 3">
    <name type="scientific">Brachionus plicatilis</name>
    <name type="common">Marine rotifer</name>
    <name type="synonym">Brachionus muelleri</name>
    <dbReference type="NCBI Taxonomy" id="10195"/>
    <lineage>
        <taxon>Eukaryota</taxon>
        <taxon>Metazoa</taxon>
        <taxon>Spiralia</taxon>
        <taxon>Gnathifera</taxon>
        <taxon>Rotifera</taxon>
        <taxon>Eurotatoria</taxon>
        <taxon>Monogononta</taxon>
        <taxon>Pseudotrocha</taxon>
        <taxon>Ploima</taxon>
        <taxon>Brachionidae</taxon>
        <taxon>Brachionus</taxon>
    </lineage>
</organism>
<comment type="caution">
    <text evidence="2">The sequence shown here is derived from an EMBL/GenBank/DDBJ whole genome shotgun (WGS) entry which is preliminary data.</text>
</comment>
<evidence type="ECO:0000313" key="3">
    <source>
        <dbReference type="Proteomes" id="UP000276133"/>
    </source>
</evidence>
<sequence length="68" mass="7932">MRSDWTGFWRFDVLFWLVECQLDLDVYADRVRAIEALVGTRVQIGEVKVKIKNCSQAFTGQLHQLLDC</sequence>
<keyword evidence="1" id="KW-0732">Signal</keyword>
<evidence type="ECO:0000313" key="2">
    <source>
        <dbReference type="EMBL" id="RNA31528.1"/>
    </source>
</evidence>